<dbReference type="Proteomes" id="UP000799429">
    <property type="component" value="Unassembled WGS sequence"/>
</dbReference>
<dbReference type="InterPro" id="IPR022105">
    <property type="entry name" value="DUF3645"/>
</dbReference>
<dbReference type="Pfam" id="PF20255">
    <property type="entry name" value="DUF6606"/>
    <property type="match status" value="1"/>
</dbReference>
<feature type="domain" description="DUF3638" evidence="8">
    <location>
        <begin position="2078"/>
        <end position="2301"/>
    </location>
</feature>
<evidence type="ECO:0000313" key="12">
    <source>
        <dbReference type="Proteomes" id="UP000799429"/>
    </source>
</evidence>
<evidence type="ECO:0000256" key="6">
    <source>
        <dbReference type="ARBA" id="ARBA00022807"/>
    </source>
</evidence>
<evidence type="ECO:0000259" key="10">
    <source>
        <dbReference type="Pfam" id="PF20255"/>
    </source>
</evidence>
<dbReference type="GO" id="GO:0004843">
    <property type="term" value="F:cysteine-type deubiquitinase activity"/>
    <property type="evidence" value="ECO:0007669"/>
    <property type="project" value="UniProtKB-EC"/>
</dbReference>
<name>A0A9P4VQF3_9PEZI</name>
<dbReference type="OrthoDB" id="3182339at2759"/>
<comment type="catalytic activity">
    <reaction evidence="1">
        <text>Thiol-dependent hydrolysis of ester, thioester, amide, peptide and isopeptide bonds formed by the C-terminal Gly of ubiquitin (a 76-residue protein attached to proteins as an intracellular targeting signal).</text>
        <dbReference type="EC" id="3.4.19.12"/>
    </reaction>
</comment>
<evidence type="ECO:0000256" key="1">
    <source>
        <dbReference type="ARBA" id="ARBA00000707"/>
    </source>
</evidence>
<dbReference type="EC" id="3.4.19.12" evidence="2"/>
<feature type="domain" description="DUF6606" evidence="10">
    <location>
        <begin position="10"/>
        <end position="287"/>
    </location>
</feature>
<evidence type="ECO:0000256" key="7">
    <source>
        <dbReference type="SAM" id="Coils"/>
    </source>
</evidence>
<evidence type="ECO:0000259" key="9">
    <source>
        <dbReference type="Pfam" id="PF12359"/>
    </source>
</evidence>
<feature type="domain" description="DUF3645" evidence="9">
    <location>
        <begin position="2420"/>
        <end position="2451"/>
    </location>
</feature>
<sequence length="3274" mass="372437">MASNPVLDALVNHLVLPYVLPGKEDESNLNVESHLLDRLVRSIRQVQNAICNTSNRYHNRYNALHRSLVASRDILAHRTIDKQVLLRELATLKSPNILILHVVEQNSGLLIWRRKGPQDEESVVFEAFEASPRSESVFATDDVLEWDFPGSSVAIPLPMFLERTFQDSMATFLERASGEKIPRFAARTYKASASTVEVRDTNQPTLITHLLMTLLEANGKLIQTPLVRKHVRDDVCWSDGAVKPWRRSPLWLVFRVGLRRFCHLLFGDEEGTIHYKFLVASLLMQLLDESYGQISHEKAVLIKSKLCRRIAKLEMDKIRESSRSNGAYSILFEALGPNIQRVVDRVNTQIQSAWEHFKRFTTRKIPPQGFNQSSLTSRPLPRRAREEELILKLKNSRHHLEHILQISSIQLTRGNSTQSTFPILNTTPCYQQFVIRYTALSDLEFELEQKTHTRSLCTESTNCIQMANHIKSYVEQLGEGYKDNPEQLSVALLLILELWMVMDKSALKVFPLLMSYNPAITSSILDLIQLPHLKDMRRLQRIQTYLDERHLACTYKMTIFSPLVDGCFAERFFDTSQHLQQMHETIKSDAEAKCKAKREELVQLTAKYDALAKEIAQGTHLWTVTDSLPSETAHDERRCPTCYKERVLKRMKINIHEHPLSSKLVEAKATIFELGAPKAFTAYREATWTIVGIIGQAAHPTAIQPRVLLRDYSELAPYRSTVTSSITLGSAKKSFLTSHYATVQLPADIEDVCRPCGLTFSYFDLTTQSFVSQMSLNPSFAHHFSVQIPPTSPLAVILSNPSFQVDRYGPSSNEVIASQTCCPMGVNVHEFMAYQSLFAGYTRRWLSILTELGSSNLNLSTEPTANLICRLALEVGPVDEHNMGDILRRAHKIFRDITFCERLADLIKDRISVLSSNWRENHCMDILITLLLRLYSLGPESVSRDAFRMIETVRAITYQWTTLLKKEFLNSTNITVARNYSRYALWASLLCRRTFAVFLETAKGGQDTHVPLDPLHEYPNGAIPHTSGRIGMNILYDYTDEPGDHNAYNNDPTPVIDQGALAVFIGASIALQDNMVSNVWDLPQTLRNMVVRDVKTVQSIRALICQSLRRFPNSLAQSLKQLWPEQMNEKTTIFSNISFLAPPNQLWAEMIVNSQYLGPRTVRLHVLEGHLTINGQPLGRLSDEYRKAPIIRELFGDDVNLNVFPSTLPGMTYLLAIDIPGHQIHVGFRNQKVFVRAVTSNGVLEVIERETFFSSIGPHDLPLSLLESCVHFLNLTTGVLEIRQKPRIWSSSEGNWRLNLMTRTAHRRGSTLVDPHGRLFRRFTDIFVGFEKAGHITVYQPEKFPLSVELRRMQLNFFVNRAKLLESFQLRFEIDPDQDAGCFYGLQSTLVVRDVVNPIQRSILVPMGLAVYKRNSMHVSVQIEPTGKYLKYTIDPVLGRITCAMEPRILYQKAMMHALTSFVCPDPLTGRTGTEEAFHILMSAHSQPHTPLNPKDQEYLMLLAALSPRREYYPTDLRCMQKVSWNQNLTATIQHEGYTDIIESIRSTSDQLSIFSPQAQPLPTSQSPRIKHLQTRSSLRRSYFERANAYRESFCTPPSSPYNSRHIIHREQKCVNVFQVVDLIRTWPCQIEAVADIFGILQSWATIGGFERPFDGFFSLNRCLEVDPATEFGPVSAFCRKTVEKDKYSLMFSFSLFAFNDSVNMDVLRVWLAYSLFDELKTLEPPNWASYSQFHREQHPHLGYIVDLLKNAAIPYPTDERIIFGSMLSAKARQKLKIAEDAYEQKIQDDCKLVANFLLQQWPCMEMNLDGFCSPVSLHLDKAMTILRPDICRLFYNLEFSRYIDKVQLIINSRSGRETCQLPELLRSQKFLYLRSRGGEVPCLKTDLMSKSCPHINSTLCIELVENIHRNSLPQRSRKTSQPREVQELRQLVDTVAASRSPIRQQYAAYLKQSLIAFCKVQIESARVIPDVSMRTLDISKAHETVRNFHLHLCRAFEGADPRAQWLQRGGLWPCTSPVNLLEQLRSTACTIFGTDMKESLVAYGVKITALQRILRIEELRNHVSKRKLIDEQRNGGHVNWKPLERPDWLLLELDANLLIREDQVIVALATIAPSSGSNAVLQMNMGQGKTSMIIPMVAAALADSHNLMRIIVPRPLLPQTASILLHRLGGLVGREVKHIPYSRKTDASPGTTKIFYQIHKRTAKLSGVILAAPEHLLSFKLCGIQHVSDAHLEQGRPMIKVQEWIDHQARDVIDESDFILSPRTALCFPSGNQTIVDGHPHRWKTIESLLSVLESHFWNLQREFPRSMEIVRREGGGFPFTFFLQQNAEDALLQKVVADVCNGRTSILPTRTCSDTERFMIKQFISQERVSQDIVDGIRGLYPEKPELRKIIYLLRGLFVHRILLLCLKKRWNVQYGIDPKRDPIAVPYNAKGIPSEQSEWGHPDVSILFSILAHYYAGMNIEEVRHSIELVSRSDDPSRIYESWITTCPQIPGSLRDWFSINHEDDSQIVEIWKYLRFNTTTIDFFLNNSVFPKHAKQFRIKIQASGWDLPSVRGWPQEVKPASNDNQLSPLNTKIRRPLTTGFSGTNDNRDMLPLTIKQDDLPPLLHTSAEVLTYLLQPRNRRYEVAADRFGVRLSEFDFLRLLKQRGIRVLIDSGAQILEMSNSDIAKHWLEVDNEAPAVVYFNTDNKPVVRYRHSNMSEIPLVATPFVENMSDVLVYIDESHTRGTDLPLPEFAHGALTLGLSLQKDTLIQSAMRLRQLGTTQSVTFFAPPEVDHTILDVRKSPSKKAIDSADVIHWLLCNSSDALETISPLFHSMGMDFCRRIQASLDNPDFLDYAPHRDAYLEVVRQKETRSLKQLYEPKLPSKMGVPSLPATFSGPLVGFVKDLTARRKAYCDTGKAVHASALQEVEQEREVAVEVEVESIREVQRPGNFHPLPYGGLHRDIITFVETGNVAVGVTGYEHAFLALRRTAVGVKFGVNTEAITSSLFCSIEFSRTVICPTGKPNDTFLRPVNWVLWSTISETALIVCPEEAEELIPLCREAKLQGVHVATYAAPITRKMLHFNGLSFCAVPSFPGNFKAPKWLTVQLGFLAGRLYFELDEYEEILDFFHLASSEGDPEDGAHIVTEDKSLEEIGQNQGQDLAVTGNSMVAENITRFTKKPLLFLEAWVSARRKNQDWVQTPVGYITHGKHLAESHSFFSEANEEEVPKKFVRPSSPSEDMRQMDNADEGTLDYDFMFEGTLSKAHELVEGEDEDASFYASEDEEEAV</sequence>
<keyword evidence="7" id="KW-0175">Coiled coil</keyword>
<keyword evidence="3" id="KW-0645">Protease</keyword>
<dbReference type="PANTHER" id="PTHR13367">
    <property type="entry name" value="UBIQUITIN THIOESTERASE"/>
    <property type="match status" value="1"/>
</dbReference>
<organism evidence="11 12">
    <name type="scientific">Patellaria atrata CBS 101060</name>
    <dbReference type="NCBI Taxonomy" id="1346257"/>
    <lineage>
        <taxon>Eukaryota</taxon>
        <taxon>Fungi</taxon>
        <taxon>Dikarya</taxon>
        <taxon>Ascomycota</taxon>
        <taxon>Pezizomycotina</taxon>
        <taxon>Dothideomycetes</taxon>
        <taxon>Dothideomycetes incertae sedis</taxon>
        <taxon>Patellariales</taxon>
        <taxon>Patellariaceae</taxon>
        <taxon>Patellaria</taxon>
    </lineage>
</organism>
<evidence type="ECO:0000259" key="8">
    <source>
        <dbReference type="Pfam" id="PF12340"/>
    </source>
</evidence>
<dbReference type="InterPro" id="IPR046541">
    <property type="entry name" value="DUF6606"/>
</dbReference>
<dbReference type="InterPro" id="IPR022099">
    <property type="entry name" value="DUF3638"/>
</dbReference>
<evidence type="ECO:0000256" key="2">
    <source>
        <dbReference type="ARBA" id="ARBA00012759"/>
    </source>
</evidence>
<comment type="caution">
    <text evidence="11">The sequence shown here is derived from an EMBL/GenBank/DDBJ whole genome shotgun (WGS) entry which is preliminary data.</text>
</comment>
<keyword evidence="4" id="KW-0833">Ubl conjugation pathway</keyword>
<dbReference type="Pfam" id="PF12340">
    <property type="entry name" value="DUF3638"/>
    <property type="match status" value="1"/>
</dbReference>
<dbReference type="EMBL" id="MU006097">
    <property type="protein sequence ID" value="KAF2838260.1"/>
    <property type="molecule type" value="Genomic_DNA"/>
</dbReference>
<keyword evidence="5" id="KW-0378">Hydrolase</keyword>
<protein>
    <recommendedName>
        <fullName evidence="2">ubiquitinyl hydrolase 1</fullName>
        <ecNumber evidence="2">3.4.19.12</ecNumber>
    </recommendedName>
</protein>
<reference evidence="11" key="1">
    <citation type="journal article" date="2020" name="Stud. Mycol.">
        <title>101 Dothideomycetes genomes: a test case for predicting lifestyles and emergence of pathogens.</title>
        <authorList>
            <person name="Haridas S."/>
            <person name="Albert R."/>
            <person name="Binder M."/>
            <person name="Bloem J."/>
            <person name="Labutti K."/>
            <person name="Salamov A."/>
            <person name="Andreopoulos B."/>
            <person name="Baker S."/>
            <person name="Barry K."/>
            <person name="Bills G."/>
            <person name="Bluhm B."/>
            <person name="Cannon C."/>
            <person name="Castanera R."/>
            <person name="Culley D."/>
            <person name="Daum C."/>
            <person name="Ezra D."/>
            <person name="Gonzalez J."/>
            <person name="Henrissat B."/>
            <person name="Kuo A."/>
            <person name="Liang C."/>
            <person name="Lipzen A."/>
            <person name="Lutzoni F."/>
            <person name="Magnuson J."/>
            <person name="Mondo S."/>
            <person name="Nolan M."/>
            <person name="Ohm R."/>
            <person name="Pangilinan J."/>
            <person name="Park H.-J."/>
            <person name="Ramirez L."/>
            <person name="Alfaro M."/>
            <person name="Sun H."/>
            <person name="Tritt A."/>
            <person name="Yoshinaga Y."/>
            <person name="Zwiers L.-H."/>
            <person name="Turgeon B."/>
            <person name="Goodwin S."/>
            <person name="Spatafora J."/>
            <person name="Crous P."/>
            <person name="Grigoriev I."/>
        </authorList>
    </citation>
    <scope>NUCLEOTIDE SEQUENCE</scope>
    <source>
        <strain evidence="11">CBS 101060</strain>
    </source>
</reference>
<feature type="coiled-coil region" evidence="7">
    <location>
        <begin position="587"/>
        <end position="614"/>
    </location>
</feature>
<evidence type="ECO:0000313" key="11">
    <source>
        <dbReference type="EMBL" id="KAF2838260.1"/>
    </source>
</evidence>
<dbReference type="PANTHER" id="PTHR13367:SF32">
    <property type="entry name" value="DUF6606 DOMAIN-CONTAINING PROTEIN"/>
    <property type="match status" value="1"/>
</dbReference>
<accession>A0A9P4VQF3</accession>
<evidence type="ECO:0000256" key="4">
    <source>
        <dbReference type="ARBA" id="ARBA00022786"/>
    </source>
</evidence>
<keyword evidence="6" id="KW-0788">Thiol protease</keyword>
<gene>
    <name evidence="11" type="ORF">M501DRAFT_1017279</name>
</gene>
<keyword evidence="12" id="KW-1185">Reference proteome</keyword>
<evidence type="ECO:0000256" key="5">
    <source>
        <dbReference type="ARBA" id="ARBA00022801"/>
    </source>
</evidence>
<dbReference type="Pfam" id="PF12359">
    <property type="entry name" value="DUF3645"/>
    <property type="match status" value="1"/>
</dbReference>
<dbReference type="InterPro" id="IPR051346">
    <property type="entry name" value="OTU_Deubiquitinase"/>
</dbReference>
<proteinExistence type="predicted"/>
<evidence type="ECO:0000256" key="3">
    <source>
        <dbReference type="ARBA" id="ARBA00022670"/>
    </source>
</evidence>
<dbReference type="GO" id="GO:0006508">
    <property type="term" value="P:proteolysis"/>
    <property type="evidence" value="ECO:0007669"/>
    <property type="project" value="UniProtKB-KW"/>
</dbReference>